<dbReference type="EMBL" id="GBRH01257710">
    <property type="protein sequence ID" value="JAD40185.1"/>
    <property type="molecule type" value="Transcribed_RNA"/>
</dbReference>
<sequence length="31" mass="3287">MASQFALAAAASISLPGGGSFKQRPYRQDFI</sequence>
<protein>
    <submittedName>
        <fullName evidence="1">Uncharacterized protein</fullName>
    </submittedName>
</protein>
<dbReference type="AlphaFoldDB" id="A0A0A8ZTU6"/>
<reference evidence="1" key="2">
    <citation type="journal article" date="2015" name="Data Brief">
        <title>Shoot transcriptome of the giant reed, Arundo donax.</title>
        <authorList>
            <person name="Barrero R.A."/>
            <person name="Guerrero F.D."/>
            <person name="Moolhuijzen P."/>
            <person name="Goolsby J.A."/>
            <person name="Tidwell J."/>
            <person name="Bellgard S.E."/>
            <person name="Bellgard M.I."/>
        </authorList>
    </citation>
    <scope>NUCLEOTIDE SEQUENCE</scope>
    <source>
        <tissue evidence="1">Shoot tissue taken approximately 20 cm above the soil surface</tissue>
    </source>
</reference>
<reference evidence="1" key="1">
    <citation type="submission" date="2014-09" db="EMBL/GenBank/DDBJ databases">
        <authorList>
            <person name="Magalhaes I.L.F."/>
            <person name="Oliveira U."/>
            <person name="Santos F.R."/>
            <person name="Vidigal T.H.D.A."/>
            <person name="Brescovit A.D."/>
            <person name="Santos A.J."/>
        </authorList>
    </citation>
    <scope>NUCLEOTIDE SEQUENCE</scope>
    <source>
        <tissue evidence="1">Shoot tissue taken approximately 20 cm above the soil surface</tissue>
    </source>
</reference>
<proteinExistence type="predicted"/>
<accession>A0A0A8ZTU6</accession>
<evidence type="ECO:0000313" key="1">
    <source>
        <dbReference type="EMBL" id="JAD40185.1"/>
    </source>
</evidence>
<name>A0A0A8ZTU6_ARUDO</name>
<organism evidence="1">
    <name type="scientific">Arundo donax</name>
    <name type="common">Giant reed</name>
    <name type="synonym">Donax arundinaceus</name>
    <dbReference type="NCBI Taxonomy" id="35708"/>
    <lineage>
        <taxon>Eukaryota</taxon>
        <taxon>Viridiplantae</taxon>
        <taxon>Streptophyta</taxon>
        <taxon>Embryophyta</taxon>
        <taxon>Tracheophyta</taxon>
        <taxon>Spermatophyta</taxon>
        <taxon>Magnoliopsida</taxon>
        <taxon>Liliopsida</taxon>
        <taxon>Poales</taxon>
        <taxon>Poaceae</taxon>
        <taxon>PACMAD clade</taxon>
        <taxon>Arundinoideae</taxon>
        <taxon>Arundineae</taxon>
        <taxon>Arundo</taxon>
    </lineage>
</organism>